<dbReference type="EMBL" id="PUIA01000057">
    <property type="protein sequence ID" value="PQO27635.1"/>
    <property type="molecule type" value="Genomic_DNA"/>
</dbReference>
<organism evidence="3 4">
    <name type="scientific">Blastopirellula marina</name>
    <dbReference type="NCBI Taxonomy" id="124"/>
    <lineage>
        <taxon>Bacteria</taxon>
        <taxon>Pseudomonadati</taxon>
        <taxon>Planctomycetota</taxon>
        <taxon>Planctomycetia</taxon>
        <taxon>Pirellulales</taxon>
        <taxon>Pirellulaceae</taxon>
        <taxon>Blastopirellula</taxon>
    </lineage>
</organism>
<dbReference type="RefSeq" id="WP_105356605.1">
    <property type="nucleotide sequence ID" value="NZ_PUIA01000057.1"/>
</dbReference>
<dbReference type="InterPro" id="IPR010998">
    <property type="entry name" value="Integrase_recombinase_N"/>
</dbReference>
<dbReference type="GO" id="GO:0015074">
    <property type="term" value="P:DNA integration"/>
    <property type="evidence" value="ECO:0007669"/>
    <property type="project" value="InterPro"/>
</dbReference>
<evidence type="ECO:0000256" key="2">
    <source>
        <dbReference type="ARBA" id="ARBA00023172"/>
    </source>
</evidence>
<accession>A0A2S8F642</accession>
<keyword evidence="1" id="KW-0238">DNA-binding</keyword>
<dbReference type="InterPro" id="IPR013762">
    <property type="entry name" value="Integrase-like_cat_sf"/>
</dbReference>
<evidence type="ECO:0008006" key="5">
    <source>
        <dbReference type="Google" id="ProtNLM"/>
    </source>
</evidence>
<dbReference type="SUPFAM" id="SSF56349">
    <property type="entry name" value="DNA breaking-rejoining enzymes"/>
    <property type="match status" value="1"/>
</dbReference>
<protein>
    <recommendedName>
        <fullName evidence="5">Tyr recombinase domain-containing protein</fullName>
    </recommendedName>
</protein>
<evidence type="ECO:0000256" key="1">
    <source>
        <dbReference type="ARBA" id="ARBA00023125"/>
    </source>
</evidence>
<reference evidence="3 4" key="1">
    <citation type="submission" date="2018-02" db="EMBL/GenBank/DDBJ databases">
        <title>Comparative genomes isolates from brazilian mangrove.</title>
        <authorList>
            <person name="Araujo J.E."/>
            <person name="Taketani R.G."/>
            <person name="Silva M.C.P."/>
            <person name="Loureco M.V."/>
            <person name="Andreote F.D."/>
        </authorList>
    </citation>
    <scope>NUCLEOTIDE SEQUENCE [LARGE SCALE GENOMIC DNA]</scope>
    <source>
        <strain evidence="3 4">HEX-2 MGV</strain>
    </source>
</reference>
<dbReference type="Proteomes" id="UP000240009">
    <property type="component" value="Unassembled WGS sequence"/>
</dbReference>
<name>A0A2S8F642_9BACT</name>
<keyword evidence="2" id="KW-0233">DNA recombination</keyword>
<dbReference type="AlphaFoldDB" id="A0A2S8F642"/>
<dbReference type="GO" id="GO:0003677">
    <property type="term" value="F:DNA binding"/>
    <property type="evidence" value="ECO:0007669"/>
    <property type="project" value="UniProtKB-KW"/>
</dbReference>
<dbReference type="GO" id="GO:0006310">
    <property type="term" value="P:DNA recombination"/>
    <property type="evidence" value="ECO:0007669"/>
    <property type="project" value="UniProtKB-KW"/>
</dbReference>
<comment type="caution">
    <text evidence="3">The sequence shown here is derived from an EMBL/GenBank/DDBJ whole genome shotgun (WGS) entry which is preliminary data.</text>
</comment>
<proteinExistence type="predicted"/>
<evidence type="ECO:0000313" key="4">
    <source>
        <dbReference type="Proteomes" id="UP000240009"/>
    </source>
</evidence>
<gene>
    <name evidence="3" type="ORF">C5Y96_19095</name>
</gene>
<dbReference type="Gene3D" id="1.10.150.130">
    <property type="match status" value="1"/>
</dbReference>
<dbReference type="InterPro" id="IPR011010">
    <property type="entry name" value="DNA_brk_join_enz"/>
</dbReference>
<sequence>MNYAEYCKANGIPLDLTPHTPRNCWKKYKGGDTFYFKHPLTKEGYRAALEEWILTKAKFSGERPNAQVYQHHQELFGKVVQYYEAFGTPADERALHKDVTSFLEFLAECLTQPYLSDTVTVMQFFKDHPAFKAEFMELPYSSLGMPIYDLPEKWKDRIARMEPIKLDKVPQTVSHWVDAYLDRVKDRLARKRSGSNRGHKLANFKNYADLQAHISIINNDYVEAYHRHLEKSALATDSKKGYFATFKMMVRWCGRQTQCDLTTPSNLDSKEFGFHEPKGVGRKRMEKKKLLWSKQEFDLALMLPEPYRCYCLLMLNCGFRHVDISELQHGDIHWEESRIVIQRNKLNQLATAPVISYPLWEKTIEAIHAARENMPDDPTYVFRNESGGPIEGALKTWWTRNKHDRHLGQKRLDMLRKTGSTIIAKWDRMLDELYLGEALGTTARIHYSFTDGEPCQSLDKAIAHLGAQFGLAEEPTQTVELSAAALEVLKQIQKTGKATKKAIASLQQLDL</sequence>
<evidence type="ECO:0000313" key="3">
    <source>
        <dbReference type="EMBL" id="PQO27635.1"/>
    </source>
</evidence>
<dbReference type="Gene3D" id="1.10.443.10">
    <property type="entry name" value="Intergrase catalytic core"/>
    <property type="match status" value="1"/>
</dbReference>
<dbReference type="OrthoDB" id="215580at2"/>